<dbReference type="PANTHER" id="PTHR35357:SF24">
    <property type="entry name" value="OS04G0587200 PROTEIN"/>
    <property type="match status" value="1"/>
</dbReference>
<evidence type="ECO:0000256" key="3">
    <source>
        <dbReference type="ARBA" id="ARBA00038471"/>
    </source>
</evidence>
<dbReference type="InterPro" id="IPR034088">
    <property type="entry name" value="Pla_a_1-like"/>
</dbReference>
<name>A0ABC9D2A9_9POAL</name>
<dbReference type="Gene3D" id="1.20.140.40">
    <property type="entry name" value="Invertase/pectin methylesterase inhibitor family protein"/>
    <property type="match status" value="1"/>
</dbReference>
<gene>
    <name evidence="6" type="ORF">URODEC1_LOCUS80928</name>
</gene>
<proteinExistence type="inferred from homology"/>
<keyword evidence="7" id="KW-1185">Reference proteome</keyword>
<dbReference type="AlphaFoldDB" id="A0ABC9D2A9"/>
<feature type="chain" id="PRO_5044879870" description="Pectinesterase inhibitor domain-containing protein" evidence="4">
    <location>
        <begin position="20"/>
        <end position="178"/>
    </location>
</feature>
<dbReference type="SMART" id="SM00856">
    <property type="entry name" value="PMEI"/>
    <property type="match status" value="1"/>
</dbReference>
<protein>
    <recommendedName>
        <fullName evidence="5">Pectinesterase inhibitor domain-containing protein</fullName>
    </recommendedName>
</protein>
<comment type="similarity">
    <text evidence="3">Belongs to the PMEI family.</text>
</comment>
<dbReference type="PANTHER" id="PTHR35357">
    <property type="entry name" value="OS02G0537100 PROTEIN"/>
    <property type="match status" value="1"/>
</dbReference>
<reference evidence="7" key="1">
    <citation type="submission" date="2024-06" db="EMBL/GenBank/DDBJ databases">
        <authorList>
            <person name="Ryan C."/>
        </authorList>
    </citation>
    <scope>NUCLEOTIDE SEQUENCE [LARGE SCALE GENOMIC DNA]</scope>
</reference>
<evidence type="ECO:0000313" key="6">
    <source>
        <dbReference type="EMBL" id="CAL5030365.1"/>
    </source>
</evidence>
<dbReference type="InterPro" id="IPR006501">
    <property type="entry name" value="Pectinesterase_inhib_dom"/>
</dbReference>
<dbReference type="EMBL" id="OZ075141">
    <property type="protein sequence ID" value="CAL5030365.1"/>
    <property type="molecule type" value="Genomic_DNA"/>
</dbReference>
<evidence type="ECO:0000313" key="7">
    <source>
        <dbReference type="Proteomes" id="UP001497457"/>
    </source>
</evidence>
<dbReference type="Proteomes" id="UP001497457">
    <property type="component" value="Chromosome 31b"/>
</dbReference>
<dbReference type="NCBIfam" id="TIGR01614">
    <property type="entry name" value="PME_inhib"/>
    <property type="match status" value="1"/>
</dbReference>
<dbReference type="InterPro" id="IPR035513">
    <property type="entry name" value="Invertase/methylesterase_inhib"/>
</dbReference>
<keyword evidence="1 4" id="KW-0732">Signal</keyword>
<evidence type="ECO:0000259" key="5">
    <source>
        <dbReference type="SMART" id="SM00856"/>
    </source>
</evidence>
<dbReference type="SUPFAM" id="SSF101148">
    <property type="entry name" value="Plant invertase/pectin methylesterase inhibitor"/>
    <property type="match status" value="1"/>
</dbReference>
<evidence type="ECO:0000256" key="2">
    <source>
        <dbReference type="ARBA" id="ARBA00023157"/>
    </source>
</evidence>
<keyword evidence="2" id="KW-1015">Disulfide bond</keyword>
<organism evidence="6 7">
    <name type="scientific">Urochloa decumbens</name>
    <dbReference type="NCBI Taxonomy" id="240449"/>
    <lineage>
        <taxon>Eukaryota</taxon>
        <taxon>Viridiplantae</taxon>
        <taxon>Streptophyta</taxon>
        <taxon>Embryophyta</taxon>
        <taxon>Tracheophyta</taxon>
        <taxon>Spermatophyta</taxon>
        <taxon>Magnoliopsida</taxon>
        <taxon>Liliopsida</taxon>
        <taxon>Poales</taxon>
        <taxon>Poaceae</taxon>
        <taxon>PACMAD clade</taxon>
        <taxon>Panicoideae</taxon>
        <taxon>Panicodae</taxon>
        <taxon>Paniceae</taxon>
        <taxon>Melinidinae</taxon>
        <taxon>Urochloa</taxon>
    </lineage>
</organism>
<sequence>MMKLLQALCPLVFLLACSTSKTSVLQDTCKSFAAKHTDIGYDYCIKFFQADKGSAAAADKRGLAAIAVKIVGAVSKSTTKRIAALRASEKDKRRLECLSSCAEVYSDAVAEIAVAAQGIASGTASGLGEAVTALSAVLDAPSTCEQGFVELNVPSPLAAEDAEFGKEASVALSVTAAL</sequence>
<dbReference type="Pfam" id="PF04043">
    <property type="entry name" value="PMEI"/>
    <property type="match status" value="1"/>
</dbReference>
<accession>A0ABC9D2A9</accession>
<dbReference type="FunFam" id="1.20.140.40:FF:000002">
    <property type="entry name" value="Putative invertase inhibitor"/>
    <property type="match status" value="1"/>
</dbReference>
<feature type="domain" description="Pectinesterase inhibitor" evidence="5">
    <location>
        <begin position="20"/>
        <end position="174"/>
    </location>
</feature>
<reference evidence="6 7" key="2">
    <citation type="submission" date="2024-10" db="EMBL/GenBank/DDBJ databases">
        <authorList>
            <person name="Ryan C."/>
        </authorList>
    </citation>
    <scope>NUCLEOTIDE SEQUENCE [LARGE SCALE GENOMIC DNA]</scope>
</reference>
<dbReference type="PROSITE" id="PS51257">
    <property type="entry name" value="PROKAR_LIPOPROTEIN"/>
    <property type="match status" value="1"/>
</dbReference>
<evidence type="ECO:0000256" key="1">
    <source>
        <dbReference type="ARBA" id="ARBA00022729"/>
    </source>
</evidence>
<dbReference type="GO" id="GO:0005576">
    <property type="term" value="C:extracellular region"/>
    <property type="evidence" value="ECO:0007669"/>
    <property type="project" value="UniProtKB-ARBA"/>
</dbReference>
<feature type="signal peptide" evidence="4">
    <location>
        <begin position="1"/>
        <end position="19"/>
    </location>
</feature>
<evidence type="ECO:0000256" key="4">
    <source>
        <dbReference type="SAM" id="SignalP"/>
    </source>
</evidence>
<dbReference type="CDD" id="cd15795">
    <property type="entry name" value="PMEI-Pla_a_1_like"/>
    <property type="match status" value="1"/>
</dbReference>